<feature type="compositionally biased region" description="Basic residues" evidence="1">
    <location>
        <begin position="140"/>
        <end position="183"/>
    </location>
</feature>
<evidence type="ECO:0000313" key="2">
    <source>
        <dbReference type="EMBL" id="EEN52245.1"/>
    </source>
</evidence>
<reference evidence="2" key="1">
    <citation type="journal article" date="2008" name="Nature">
        <title>The amphioxus genome and the evolution of the chordate karyotype.</title>
        <authorList>
            <consortium name="US DOE Joint Genome Institute (JGI-PGF)"/>
            <person name="Putnam N.H."/>
            <person name="Butts T."/>
            <person name="Ferrier D.E.K."/>
            <person name="Furlong R.F."/>
            <person name="Hellsten U."/>
            <person name="Kawashima T."/>
            <person name="Robinson-Rechavi M."/>
            <person name="Shoguchi E."/>
            <person name="Terry A."/>
            <person name="Yu J.-K."/>
            <person name="Benito-Gutierrez E.L."/>
            <person name="Dubchak I."/>
            <person name="Garcia-Fernandez J."/>
            <person name="Gibson-Brown J.J."/>
            <person name="Grigoriev I.V."/>
            <person name="Horton A.C."/>
            <person name="de Jong P.J."/>
            <person name="Jurka J."/>
            <person name="Kapitonov V.V."/>
            <person name="Kohara Y."/>
            <person name="Kuroki Y."/>
            <person name="Lindquist E."/>
            <person name="Lucas S."/>
            <person name="Osoegawa K."/>
            <person name="Pennacchio L.A."/>
            <person name="Salamov A.A."/>
            <person name="Satou Y."/>
            <person name="Sauka-Spengler T."/>
            <person name="Schmutz J."/>
            <person name="Shin-I T."/>
            <person name="Toyoda A."/>
            <person name="Bronner-Fraser M."/>
            <person name="Fujiyama A."/>
            <person name="Holland L.Z."/>
            <person name="Holland P.W.H."/>
            <person name="Satoh N."/>
            <person name="Rokhsar D.S."/>
        </authorList>
    </citation>
    <scope>NUCLEOTIDE SEQUENCE [LARGE SCALE GENOMIC DNA]</scope>
    <source>
        <strain evidence="2">S238N-H82</strain>
        <tissue evidence="2">Testes</tissue>
    </source>
</reference>
<dbReference type="InParanoid" id="C3Z5Y2"/>
<protein>
    <submittedName>
        <fullName evidence="2">Uncharacterized protein</fullName>
    </submittedName>
</protein>
<sequence length="183" mass="22128">MKRKNHKPSQLLLQKRRQESREKRKVLQRVVPLQKVRKNLQSLLSPKLAPNHQPRNKLHKKAQTAQIQTQALTTKLQKSLYQLQNLPLKHQRLRKRVHLKILTHHLKKKKPPRLQNHHLLKRLQHKSKRRKVPLVTQAQKVKKKRRLEKLFRRQQHPSRRSRHQAPKKVAQKVKVKKSPKSRR</sequence>
<dbReference type="AlphaFoldDB" id="C3Z5Y2"/>
<name>C3Z5Y2_BRAFL</name>
<evidence type="ECO:0000256" key="1">
    <source>
        <dbReference type="SAM" id="MobiDB-lite"/>
    </source>
</evidence>
<organism>
    <name type="scientific">Branchiostoma floridae</name>
    <name type="common">Florida lancelet</name>
    <name type="synonym">Amphioxus</name>
    <dbReference type="NCBI Taxonomy" id="7739"/>
    <lineage>
        <taxon>Eukaryota</taxon>
        <taxon>Metazoa</taxon>
        <taxon>Chordata</taxon>
        <taxon>Cephalochordata</taxon>
        <taxon>Leptocardii</taxon>
        <taxon>Amphioxiformes</taxon>
        <taxon>Branchiostomatidae</taxon>
        <taxon>Branchiostoma</taxon>
    </lineage>
</organism>
<accession>C3Z5Y2</accession>
<proteinExistence type="predicted"/>
<gene>
    <name evidence="2" type="ORF">BRAFLDRAFT_117989</name>
</gene>
<feature type="region of interest" description="Disordered" evidence="1">
    <location>
        <begin position="1"/>
        <end position="26"/>
    </location>
</feature>
<dbReference type="EMBL" id="GG666583">
    <property type="protein sequence ID" value="EEN52245.1"/>
    <property type="molecule type" value="Genomic_DNA"/>
</dbReference>
<feature type="region of interest" description="Disordered" evidence="1">
    <location>
        <begin position="108"/>
        <end position="183"/>
    </location>
</feature>
<feature type="compositionally biased region" description="Basic residues" evidence="1">
    <location>
        <begin position="108"/>
        <end position="132"/>
    </location>
</feature>